<evidence type="ECO:0000256" key="6">
    <source>
        <dbReference type="RuleBase" id="RU363042"/>
    </source>
</evidence>
<dbReference type="EMBL" id="JAPQES010000004">
    <property type="protein sequence ID" value="MCY6371481.1"/>
    <property type="molecule type" value="Genomic_DNA"/>
</dbReference>
<evidence type="ECO:0000256" key="1">
    <source>
        <dbReference type="ARBA" id="ARBA00004651"/>
    </source>
</evidence>
<proteinExistence type="inferred from homology"/>
<dbReference type="Pfam" id="PF03706">
    <property type="entry name" value="LPG_synthase_TM"/>
    <property type="match status" value="1"/>
</dbReference>
<dbReference type="NCBIfam" id="TIGR00374">
    <property type="entry name" value="flippase-like domain"/>
    <property type="match status" value="1"/>
</dbReference>
<feature type="transmembrane region" description="Helical" evidence="6">
    <location>
        <begin position="12"/>
        <end position="30"/>
    </location>
</feature>
<keyword evidence="6" id="KW-0808">Transferase</keyword>
<comment type="function">
    <text evidence="6">Catalyzes the transfer of a lysyl group from L-lysyl-tRNA(Lys) to membrane-bound phosphatidylglycerol (PG), which produces lysylphosphatidylglycerol (LPG), a major component of the bacterial membrane with a positive net charge. LPG synthesis contributes to bacterial virulence as it is involved in the resistance mechanism against cationic antimicrobial peptides (CAMP) produces by the host's immune system (defensins, cathelicidins) and by the competing microorganisms.</text>
</comment>
<comment type="caution">
    <text evidence="7">The sequence shown here is derived from an EMBL/GenBank/DDBJ whole genome shotgun (WGS) entry which is preliminary data.</text>
</comment>
<accession>A0ABT4CR07</accession>
<evidence type="ECO:0000256" key="3">
    <source>
        <dbReference type="ARBA" id="ARBA00022692"/>
    </source>
</evidence>
<name>A0ABT4CR07_9CLOT</name>
<dbReference type="RefSeq" id="WP_268050342.1">
    <property type="nucleotide sequence ID" value="NZ_JAPQES010000004.1"/>
</dbReference>
<dbReference type="EC" id="2.3.2.3" evidence="6"/>
<dbReference type="Proteomes" id="UP001079657">
    <property type="component" value="Unassembled WGS sequence"/>
</dbReference>
<keyword evidence="2" id="KW-1003">Cell membrane</keyword>
<evidence type="ECO:0000256" key="4">
    <source>
        <dbReference type="ARBA" id="ARBA00022989"/>
    </source>
</evidence>
<reference evidence="7" key="1">
    <citation type="submission" date="2022-12" db="EMBL/GenBank/DDBJ databases">
        <authorList>
            <person name="Wang J."/>
        </authorList>
    </citation>
    <scope>NUCLEOTIDE SEQUENCE</scope>
    <source>
        <strain evidence="7">HY-42-06</strain>
    </source>
</reference>
<sequence>MHEITKGNKKYIWNLVIMFILMLSTFYLLLKGNDIGLFIKTIKSINPIYVTLGFTMMFVFVLCESMNIRILLKSLGNKISFWRGVKYSFVGFYFSSITPSASGGQPMQVYYMNKDKINLSVSSLILLIIVAIYQIVMVMYVGVLYFWKFSFLSDKIVNMKPFIIFGFTLNSILVGIILIVVFSKKLAERIVNVFLNIGIKFRICKNKEKYKKKIDIHIKEYREGAKHIKNNPIILIKICVITIVQLTALFIIPYFIYKAFGLNEYGIIDVMAIQGVLTIAVASLPLPGAIGASESAFMTMFKILFSSTLLLPAMLVSRMVSFYLFLAISGVIVIGLQFKMNRRKRILE</sequence>
<protein>
    <recommendedName>
        <fullName evidence="6">Phosphatidylglycerol lysyltransferase</fullName>
        <ecNumber evidence="6">2.3.2.3</ecNumber>
    </recommendedName>
    <alternativeName>
        <fullName evidence="6">Lysylphosphatidylglycerol synthase</fullName>
    </alternativeName>
</protein>
<feature type="transmembrane region" description="Helical" evidence="6">
    <location>
        <begin position="50"/>
        <end position="72"/>
    </location>
</feature>
<feature type="transmembrane region" description="Helical" evidence="6">
    <location>
        <begin position="262"/>
        <end position="284"/>
    </location>
</feature>
<keyword evidence="4 6" id="KW-1133">Transmembrane helix</keyword>
<evidence type="ECO:0000313" key="7">
    <source>
        <dbReference type="EMBL" id="MCY6371481.1"/>
    </source>
</evidence>
<keyword evidence="5 6" id="KW-0472">Membrane</keyword>
<feature type="transmembrane region" description="Helical" evidence="6">
    <location>
        <begin position="320"/>
        <end position="338"/>
    </location>
</feature>
<feature type="transmembrane region" description="Helical" evidence="6">
    <location>
        <begin position="162"/>
        <end position="182"/>
    </location>
</feature>
<dbReference type="PANTHER" id="PTHR37693:SF1">
    <property type="entry name" value="INTEGRAL MEMBRANE PROTEIN"/>
    <property type="match status" value="1"/>
</dbReference>
<keyword evidence="3 6" id="KW-0812">Transmembrane</keyword>
<gene>
    <name evidence="6" type="primary">mprF</name>
    <name evidence="7" type="ORF">OXH55_12595</name>
</gene>
<feature type="transmembrane region" description="Helical" evidence="6">
    <location>
        <begin position="234"/>
        <end position="256"/>
    </location>
</feature>
<feature type="transmembrane region" description="Helical" evidence="6">
    <location>
        <begin position="124"/>
        <end position="147"/>
    </location>
</feature>
<keyword evidence="6" id="KW-0046">Antibiotic resistance</keyword>
<comment type="subcellular location">
    <subcellularLocation>
        <location evidence="1 6">Cell membrane</location>
        <topology evidence="1 6">Multi-pass membrane protein</topology>
    </subcellularLocation>
</comment>
<evidence type="ECO:0000256" key="5">
    <source>
        <dbReference type="ARBA" id="ARBA00023136"/>
    </source>
</evidence>
<evidence type="ECO:0000313" key="8">
    <source>
        <dbReference type="Proteomes" id="UP001079657"/>
    </source>
</evidence>
<comment type="catalytic activity">
    <reaction evidence="6">
        <text>L-lysyl-tRNA(Lys) + a 1,2-diacyl-sn-glycero-3-phospho-(1'-sn-glycerol) = a 1,2-diacyl-sn-glycero-3-phospho-1'-(3'-O-L-lysyl)-sn-glycerol + tRNA(Lys)</text>
        <dbReference type="Rhea" id="RHEA:10668"/>
        <dbReference type="Rhea" id="RHEA-COMP:9696"/>
        <dbReference type="Rhea" id="RHEA-COMP:9697"/>
        <dbReference type="ChEBI" id="CHEBI:64716"/>
        <dbReference type="ChEBI" id="CHEBI:75792"/>
        <dbReference type="ChEBI" id="CHEBI:78442"/>
        <dbReference type="ChEBI" id="CHEBI:78529"/>
        <dbReference type="EC" id="2.3.2.3"/>
    </reaction>
</comment>
<comment type="similarity">
    <text evidence="6">Belongs to the LPG synthase family.</text>
</comment>
<evidence type="ECO:0000256" key="2">
    <source>
        <dbReference type="ARBA" id="ARBA00022475"/>
    </source>
</evidence>
<keyword evidence="8" id="KW-1185">Reference proteome</keyword>
<keyword evidence="6" id="KW-0443">Lipid metabolism</keyword>
<organism evidence="7 8">
    <name type="scientific">Clostridium ganghwense</name>
    <dbReference type="NCBI Taxonomy" id="312089"/>
    <lineage>
        <taxon>Bacteria</taxon>
        <taxon>Bacillati</taxon>
        <taxon>Bacillota</taxon>
        <taxon>Clostridia</taxon>
        <taxon>Eubacteriales</taxon>
        <taxon>Clostridiaceae</taxon>
        <taxon>Clostridium</taxon>
    </lineage>
</organism>
<dbReference type="InterPro" id="IPR022791">
    <property type="entry name" value="L-PG_synthase/AglD"/>
</dbReference>
<dbReference type="PANTHER" id="PTHR37693">
    <property type="entry name" value="PHOSPHATIDYLGLYCEROL LYSYLTRANSFERASE"/>
    <property type="match status" value="1"/>
</dbReference>